<reference evidence="1" key="1">
    <citation type="submission" date="2022-10" db="EMBL/GenBank/DDBJ databases">
        <title>Human gut microbiome strain richness.</title>
        <authorList>
            <person name="Chen-Liaw A."/>
        </authorList>
    </citation>
    <scope>NUCLEOTIDE SEQUENCE</scope>
    <source>
        <strain evidence="1">1001283st1_A3_1001283B150304_161114</strain>
    </source>
</reference>
<organism evidence="1 2">
    <name type="scientific">Bacteroides thetaiotaomicron</name>
    <dbReference type="NCBI Taxonomy" id="818"/>
    <lineage>
        <taxon>Bacteria</taxon>
        <taxon>Pseudomonadati</taxon>
        <taxon>Bacteroidota</taxon>
        <taxon>Bacteroidia</taxon>
        <taxon>Bacteroidales</taxon>
        <taxon>Bacteroidaceae</taxon>
        <taxon>Bacteroides</taxon>
    </lineage>
</organism>
<dbReference type="AlphaFoldDB" id="A0AAP3SA43"/>
<name>A0AAP3SA43_BACT4</name>
<dbReference type="RefSeq" id="WP_229119340.1">
    <property type="nucleotide sequence ID" value="NZ_JADNKL010000018.1"/>
</dbReference>
<accession>A0AAP3SA43</accession>
<evidence type="ECO:0008006" key="3">
    <source>
        <dbReference type="Google" id="ProtNLM"/>
    </source>
</evidence>
<proteinExistence type="predicted"/>
<dbReference type="Proteomes" id="UP001217776">
    <property type="component" value="Unassembled WGS sequence"/>
</dbReference>
<dbReference type="EMBL" id="JAQNVG010000001">
    <property type="protein sequence ID" value="MDC2234127.1"/>
    <property type="molecule type" value="Genomic_DNA"/>
</dbReference>
<protein>
    <recommendedName>
        <fullName evidence="3">AraC family transcriptional regulator</fullName>
    </recommendedName>
</protein>
<gene>
    <name evidence="1" type="ORF">PO127_00005</name>
</gene>
<sequence>MGSDIPMYDLEVDYIVGEAFEANLLNGYKNYLSKTESGFFILCVKGTIQATINGGGVK</sequence>
<evidence type="ECO:0000313" key="2">
    <source>
        <dbReference type="Proteomes" id="UP001217776"/>
    </source>
</evidence>
<comment type="caution">
    <text evidence="1">The sequence shown here is derived from an EMBL/GenBank/DDBJ whole genome shotgun (WGS) entry which is preliminary data.</text>
</comment>
<evidence type="ECO:0000313" key="1">
    <source>
        <dbReference type="EMBL" id="MDC2234127.1"/>
    </source>
</evidence>